<organism evidence="1 2">
    <name type="scientific">Thermobacillus xylanilyticus</name>
    <dbReference type="NCBI Taxonomy" id="76633"/>
    <lineage>
        <taxon>Bacteria</taxon>
        <taxon>Bacillati</taxon>
        <taxon>Bacillota</taxon>
        <taxon>Bacilli</taxon>
        <taxon>Bacillales</taxon>
        <taxon>Paenibacillaceae</taxon>
        <taxon>Thermobacillus</taxon>
    </lineage>
</organism>
<dbReference type="EMBL" id="CAJRAY010000037">
    <property type="protein sequence ID" value="CAG5084606.1"/>
    <property type="molecule type" value="Genomic_DNA"/>
</dbReference>
<name>A0ABM8V361_THEXY</name>
<gene>
    <name evidence="1" type="primary">txxe 1701</name>
    <name evidence="1" type="ORF">TXXE_07955</name>
</gene>
<comment type="caution">
    <text evidence="1">The sequence shown here is derived from an EMBL/GenBank/DDBJ whole genome shotgun (WGS) entry which is preliminary data.</text>
</comment>
<evidence type="ECO:0000313" key="1">
    <source>
        <dbReference type="EMBL" id="CAG5084606.1"/>
    </source>
</evidence>
<accession>A0ABM8V361</accession>
<sequence length="18" mass="2159">MKSVPYWLLTMIKALSNY</sequence>
<proteinExistence type="predicted"/>
<protein>
    <submittedName>
        <fullName evidence="1">Uncharacterized protein</fullName>
    </submittedName>
</protein>
<reference evidence="1 2" key="1">
    <citation type="submission" date="2021-04" db="EMBL/GenBank/DDBJ databases">
        <authorList>
            <person name="Rakotoarivonina H."/>
        </authorList>
    </citation>
    <scope>NUCLEOTIDE SEQUENCE [LARGE SCALE GENOMIC DNA]</scope>
    <source>
        <strain evidence="1 2">XE</strain>
    </source>
</reference>
<keyword evidence="2" id="KW-1185">Reference proteome</keyword>
<dbReference type="Proteomes" id="UP000681526">
    <property type="component" value="Unassembled WGS sequence"/>
</dbReference>
<evidence type="ECO:0000313" key="2">
    <source>
        <dbReference type="Proteomes" id="UP000681526"/>
    </source>
</evidence>